<dbReference type="Pfam" id="PF01230">
    <property type="entry name" value="HIT"/>
    <property type="match status" value="1"/>
</dbReference>
<proteinExistence type="predicted"/>
<dbReference type="EMBL" id="WHVL01000001">
    <property type="protein sequence ID" value="MCB8888123.1"/>
    <property type="molecule type" value="Genomic_DNA"/>
</dbReference>
<evidence type="ECO:0000259" key="2">
    <source>
        <dbReference type="PROSITE" id="PS51084"/>
    </source>
</evidence>
<evidence type="ECO:0000256" key="1">
    <source>
        <dbReference type="PROSITE-ProRule" id="PRU00464"/>
    </source>
</evidence>
<dbReference type="SUPFAM" id="SSF54197">
    <property type="entry name" value="HIT-like"/>
    <property type="match status" value="1"/>
</dbReference>
<keyword evidence="4" id="KW-1185">Reference proteome</keyword>
<evidence type="ECO:0000313" key="4">
    <source>
        <dbReference type="Proteomes" id="UP001319882"/>
    </source>
</evidence>
<dbReference type="RefSeq" id="WP_227388719.1">
    <property type="nucleotide sequence ID" value="NZ_JBHSCJ010000003.1"/>
</dbReference>
<evidence type="ECO:0000313" key="3">
    <source>
        <dbReference type="EMBL" id="MCB8888123.1"/>
    </source>
</evidence>
<accession>A0ABS8DPA0</accession>
<protein>
    <submittedName>
        <fullName evidence="3">HIT domain-containing protein</fullName>
    </submittedName>
</protein>
<dbReference type="PIRSF" id="PIRSF000714">
    <property type="entry name" value="HIT"/>
    <property type="match status" value="1"/>
</dbReference>
<comment type="caution">
    <text evidence="3">The sequence shown here is derived from an EMBL/GenBank/DDBJ whole genome shotgun (WGS) entry which is preliminary data.</text>
</comment>
<dbReference type="Gene3D" id="3.30.428.10">
    <property type="entry name" value="HIT-like"/>
    <property type="match status" value="1"/>
</dbReference>
<dbReference type="InterPro" id="IPR036265">
    <property type="entry name" value="HIT-like_sf"/>
</dbReference>
<organism evidence="3 4">
    <name type="scientific">Vreelandella malpeensis</name>
    <dbReference type="NCBI Taxonomy" id="1172368"/>
    <lineage>
        <taxon>Bacteria</taxon>
        <taxon>Pseudomonadati</taxon>
        <taxon>Pseudomonadota</taxon>
        <taxon>Gammaproteobacteria</taxon>
        <taxon>Oceanospirillales</taxon>
        <taxon>Halomonadaceae</taxon>
        <taxon>Vreelandella</taxon>
    </lineage>
</organism>
<sequence>MTTLILDPRLAADTLSLADLPLCRALLMNDARYPWVILVPRRESVCEVYELDAVDQAQLWREATALGEALNRAFQGDKLNIATLGNVVGQLHLHLVVRFERDAAWPGPVWGKGEAEPYTPEQQRERRELILAHMDKLAL</sequence>
<dbReference type="InterPro" id="IPR011146">
    <property type="entry name" value="HIT-like"/>
</dbReference>
<name>A0ABS8DPA0_9GAMM</name>
<comment type="caution">
    <text evidence="1">Lacks conserved residue(s) required for the propagation of feature annotation.</text>
</comment>
<feature type="domain" description="HIT" evidence="2">
    <location>
        <begin position="36"/>
        <end position="105"/>
    </location>
</feature>
<dbReference type="PROSITE" id="PS51084">
    <property type="entry name" value="HIT_2"/>
    <property type="match status" value="1"/>
</dbReference>
<dbReference type="Proteomes" id="UP001319882">
    <property type="component" value="Unassembled WGS sequence"/>
</dbReference>
<reference evidence="3 4" key="1">
    <citation type="journal article" date="2021" name="Sci. Rep.">
        <title>Genome analysis of a halophilic bacterium Halomonas malpeensis YU-PRIM-29(T) reveals its exopolysaccharide and pigment producing capabilities.</title>
        <authorList>
            <person name="Athmika"/>
            <person name="Ghate S.D."/>
            <person name="Arun A.B."/>
            <person name="Rao S.S."/>
            <person name="Kumar S.T.A."/>
            <person name="Kandiyil M.K."/>
            <person name="Saptami K."/>
            <person name="Rekha P.D."/>
        </authorList>
    </citation>
    <scope>NUCLEOTIDE SEQUENCE [LARGE SCALE GENOMIC DNA]</scope>
    <source>
        <strain evidence="4">prim 29</strain>
    </source>
</reference>
<dbReference type="InterPro" id="IPR026026">
    <property type="entry name" value="HIT_Hint"/>
</dbReference>
<gene>
    <name evidence="3" type="ORF">GEV37_03155</name>
</gene>